<proteinExistence type="predicted"/>
<dbReference type="PANTHER" id="PTHR45098:SF1">
    <property type="entry name" value="DNAJ DOMAIN CONTAINING PROTEIN, EXPRESSED"/>
    <property type="match status" value="1"/>
</dbReference>
<dbReference type="Gene3D" id="1.10.287.110">
    <property type="entry name" value="DnaJ domain"/>
    <property type="match status" value="1"/>
</dbReference>
<feature type="domain" description="J" evidence="1">
    <location>
        <begin position="17"/>
        <end position="53"/>
    </location>
</feature>
<evidence type="ECO:0000313" key="5">
    <source>
        <dbReference type="Proteomes" id="UP000507245"/>
    </source>
</evidence>
<gene>
    <name evidence="2" type="ORF">CURHAP_LOCUS38343</name>
    <name evidence="3" type="ORF">ORAREDHAP_LOCUS38020</name>
</gene>
<dbReference type="OrthoDB" id="10250354at2759"/>
<organism evidence="2 4">
    <name type="scientific">Prunus armeniaca</name>
    <name type="common">Apricot</name>
    <name type="synonym">Armeniaca vulgaris</name>
    <dbReference type="NCBI Taxonomy" id="36596"/>
    <lineage>
        <taxon>Eukaryota</taxon>
        <taxon>Viridiplantae</taxon>
        <taxon>Streptophyta</taxon>
        <taxon>Embryophyta</taxon>
        <taxon>Tracheophyta</taxon>
        <taxon>Spermatophyta</taxon>
        <taxon>Magnoliopsida</taxon>
        <taxon>eudicotyledons</taxon>
        <taxon>Gunneridae</taxon>
        <taxon>Pentapetalae</taxon>
        <taxon>rosids</taxon>
        <taxon>fabids</taxon>
        <taxon>Rosales</taxon>
        <taxon>Rosaceae</taxon>
        <taxon>Amygdaloideae</taxon>
        <taxon>Amygdaleae</taxon>
        <taxon>Prunus</taxon>
    </lineage>
</organism>
<dbReference type="SUPFAM" id="SSF46565">
    <property type="entry name" value="Chaperone J-domain"/>
    <property type="match status" value="1"/>
</dbReference>
<accession>A0A6J5V6Y6</accession>
<evidence type="ECO:0000313" key="2">
    <source>
        <dbReference type="EMBL" id="CAB4283567.1"/>
    </source>
</evidence>
<dbReference type="AlphaFoldDB" id="A0A6J5V6Y6"/>
<dbReference type="InterPro" id="IPR001623">
    <property type="entry name" value="DnaJ_domain"/>
</dbReference>
<evidence type="ECO:0000313" key="4">
    <source>
        <dbReference type="Proteomes" id="UP000507222"/>
    </source>
</evidence>
<keyword evidence="5" id="KW-1185">Reference proteome</keyword>
<evidence type="ECO:0000313" key="3">
    <source>
        <dbReference type="EMBL" id="CAB4314034.1"/>
    </source>
</evidence>
<dbReference type="EMBL" id="CAEKDK010000006">
    <property type="protein sequence ID" value="CAB4283567.1"/>
    <property type="molecule type" value="Genomic_DNA"/>
</dbReference>
<dbReference type="Pfam" id="PF00226">
    <property type="entry name" value="DnaJ"/>
    <property type="match status" value="1"/>
</dbReference>
<evidence type="ECO:0000259" key="1">
    <source>
        <dbReference type="Pfam" id="PF00226"/>
    </source>
</evidence>
<reference evidence="2 4" key="2">
    <citation type="submission" date="2020-05" db="EMBL/GenBank/DDBJ databases">
        <authorList>
            <person name="Campoy J."/>
            <person name="Schneeberger K."/>
            <person name="Spophaly S."/>
        </authorList>
    </citation>
    <scope>NUCLEOTIDE SEQUENCE [LARGE SCALE GENOMIC DNA]</scope>
    <source>
        <strain evidence="2">PruArmRojPasFocal</strain>
    </source>
</reference>
<dbReference type="InterPro" id="IPR036869">
    <property type="entry name" value="J_dom_sf"/>
</dbReference>
<reference evidence="5" key="1">
    <citation type="journal article" date="2020" name="Genome Biol.">
        <title>Gamete binning: chromosome-level and haplotype-resolved genome assembly enabled by high-throughput single-cell sequencing of gamete genomes.</title>
        <authorList>
            <person name="Campoy J.A."/>
            <person name="Sun H."/>
            <person name="Goel M."/>
            <person name="Jiao W.-B."/>
            <person name="Folz-Donahue K."/>
            <person name="Wang N."/>
            <person name="Rubio M."/>
            <person name="Liu C."/>
            <person name="Kukat C."/>
            <person name="Ruiz D."/>
            <person name="Huettel B."/>
            <person name="Schneeberger K."/>
        </authorList>
    </citation>
    <scope>NUCLEOTIDE SEQUENCE [LARGE SCALE GENOMIC DNA]</scope>
    <source>
        <strain evidence="5">cv. Rojo Pasion</strain>
    </source>
</reference>
<protein>
    <recommendedName>
        <fullName evidence="1">J domain-containing protein</fullName>
    </recommendedName>
</protein>
<dbReference type="EMBL" id="CAEKKB010000006">
    <property type="protein sequence ID" value="CAB4314034.1"/>
    <property type="molecule type" value="Genomic_DNA"/>
</dbReference>
<dbReference type="Proteomes" id="UP000507245">
    <property type="component" value="Unassembled WGS sequence"/>
</dbReference>
<sequence length="130" mass="14631">MIIIAQLPSPDSIMIIKALELHPDKRPHDPHTHANFQSLKLSYEMLEDDKARKIESSSTAAAAAIWNVMPSDRTWSLSKRTGTSQRDEEERIARKLKEEIARIHASGRLVLLLFGKQKVAAKFGKESGWG</sequence>
<dbReference type="Proteomes" id="UP000507222">
    <property type="component" value="Unassembled WGS sequence"/>
</dbReference>
<name>A0A6J5V6Y6_PRUAR</name>
<dbReference type="PANTHER" id="PTHR45098">
    <property type="entry name" value="DNAJ DOMAIN CONTAINING PROTEIN, EXPRESSED"/>
    <property type="match status" value="1"/>
</dbReference>